<evidence type="ECO:0000256" key="1">
    <source>
        <dbReference type="ARBA" id="ARBA00023002"/>
    </source>
</evidence>
<dbReference type="PANTHER" id="PTHR48075:SF5">
    <property type="entry name" value="3-HYDROXYBUTYRYL-COA DEHYDROGENASE"/>
    <property type="match status" value="1"/>
</dbReference>
<dbReference type="InterPro" id="IPR036291">
    <property type="entry name" value="NAD(P)-bd_dom_sf"/>
</dbReference>
<accession>A0A0F9HWV9</accession>
<dbReference type="SUPFAM" id="SSF51735">
    <property type="entry name" value="NAD(P)-binding Rossmann-fold domains"/>
    <property type="match status" value="1"/>
</dbReference>
<organism evidence="4">
    <name type="scientific">marine sediment metagenome</name>
    <dbReference type="NCBI Taxonomy" id="412755"/>
    <lineage>
        <taxon>unclassified sequences</taxon>
        <taxon>metagenomes</taxon>
        <taxon>ecological metagenomes</taxon>
    </lineage>
</organism>
<dbReference type="Gene3D" id="3.40.50.720">
    <property type="entry name" value="NAD(P)-binding Rossmann-like Domain"/>
    <property type="match status" value="1"/>
</dbReference>
<dbReference type="GO" id="GO:0006631">
    <property type="term" value="P:fatty acid metabolic process"/>
    <property type="evidence" value="ECO:0007669"/>
    <property type="project" value="InterPro"/>
</dbReference>
<gene>
    <name evidence="4" type="ORF">LCGC14_2013430</name>
</gene>
<evidence type="ECO:0000313" key="4">
    <source>
        <dbReference type="EMBL" id="KKL79577.1"/>
    </source>
</evidence>
<dbReference type="PANTHER" id="PTHR48075">
    <property type="entry name" value="3-HYDROXYACYL-COA DEHYDROGENASE FAMILY PROTEIN"/>
    <property type="match status" value="1"/>
</dbReference>
<dbReference type="SUPFAM" id="SSF48179">
    <property type="entry name" value="6-phosphogluconate dehydrogenase C-terminal domain-like"/>
    <property type="match status" value="1"/>
</dbReference>
<dbReference type="Pfam" id="PF00725">
    <property type="entry name" value="3HCDH"/>
    <property type="match status" value="1"/>
</dbReference>
<sequence>MKPIKTAMVVGAGTMGHGFAQIFALNGIYVTLVDKNKKLLDRARGWIIDNLSYMIELKELENQPIESILDRIQFSVDLAMYAKKTDFILEAVNEDLELKKRIFKQLDSATEPKVILATNTSSFDINEICEATENPHRVIGTHWFHPPQITPCVEIIPSETTSQGTFDRTMLFMKQIGKIPTKCKSAPGFVANRIQLAMAAEALAIVEEGLASPVEVDTIVKTSFGFRLGAYGPLEIIDQAGADTYRAVYDYLYNKLHREQFRSPRILDKLIEQNHYGLKTKQGFYKYKDSAVDIIKRERDRKFYARLNLLKEEEKNKKE</sequence>
<dbReference type="InterPro" id="IPR013328">
    <property type="entry name" value="6PGD_dom2"/>
</dbReference>
<dbReference type="InterPro" id="IPR022694">
    <property type="entry name" value="3-OHacyl-CoA_DH"/>
</dbReference>
<evidence type="ECO:0000259" key="2">
    <source>
        <dbReference type="Pfam" id="PF00725"/>
    </source>
</evidence>
<comment type="caution">
    <text evidence="4">The sequence shown here is derived from an EMBL/GenBank/DDBJ whole genome shotgun (WGS) entry which is preliminary data.</text>
</comment>
<name>A0A0F9HWV9_9ZZZZ</name>
<evidence type="ECO:0000259" key="3">
    <source>
        <dbReference type="Pfam" id="PF02737"/>
    </source>
</evidence>
<dbReference type="InterPro" id="IPR008927">
    <property type="entry name" value="6-PGluconate_DH-like_C_sf"/>
</dbReference>
<dbReference type="FunFam" id="3.40.50.720:FF:000009">
    <property type="entry name" value="Fatty oxidation complex, alpha subunit"/>
    <property type="match status" value="1"/>
</dbReference>
<protein>
    <recommendedName>
        <fullName evidence="5">3-hydroxyacyl-CoA dehydrogenase NAD binding domain-containing protein</fullName>
    </recommendedName>
</protein>
<evidence type="ECO:0008006" key="5">
    <source>
        <dbReference type="Google" id="ProtNLM"/>
    </source>
</evidence>
<reference evidence="4" key="1">
    <citation type="journal article" date="2015" name="Nature">
        <title>Complex archaea that bridge the gap between prokaryotes and eukaryotes.</title>
        <authorList>
            <person name="Spang A."/>
            <person name="Saw J.H."/>
            <person name="Jorgensen S.L."/>
            <person name="Zaremba-Niedzwiedzka K."/>
            <person name="Martijn J."/>
            <person name="Lind A.E."/>
            <person name="van Eijk R."/>
            <person name="Schleper C."/>
            <person name="Guy L."/>
            <person name="Ettema T.J."/>
        </authorList>
    </citation>
    <scope>NUCLEOTIDE SEQUENCE</scope>
</reference>
<dbReference type="InterPro" id="IPR006176">
    <property type="entry name" value="3-OHacyl-CoA_DH_NAD-bd"/>
</dbReference>
<dbReference type="GO" id="GO:0016616">
    <property type="term" value="F:oxidoreductase activity, acting on the CH-OH group of donors, NAD or NADP as acceptor"/>
    <property type="evidence" value="ECO:0007669"/>
    <property type="project" value="InterPro"/>
</dbReference>
<dbReference type="AlphaFoldDB" id="A0A0F9HWV9"/>
<dbReference type="Pfam" id="PF02737">
    <property type="entry name" value="3HCDH_N"/>
    <property type="match status" value="1"/>
</dbReference>
<feature type="domain" description="3-hydroxyacyl-CoA dehydrogenase NAD binding" evidence="3">
    <location>
        <begin position="7"/>
        <end position="184"/>
    </location>
</feature>
<dbReference type="InterPro" id="IPR006108">
    <property type="entry name" value="3HC_DH_C"/>
</dbReference>
<proteinExistence type="predicted"/>
<keyword evidence="1" id="KW-0560">Oxidoreductase</keyword>
<dbReference type="GO" id="GO:0070403">
    <property type="term" value="F:NAD+ binding"/>
    <property type="evidence" value="ECO:0007669"/>
    <property type="project" value="InterPro"/>
</dbReference>
<dbReference type="EMBL" id="LAZR01023128">
    <property type="protein sequence ID" value="KKL79577.1"/>
    <property type="molecule type" value="Genomic_DNA"/>
</dbReference>
<feature type="domain" description="3-hydroxyacyl-CoA dehydrogenase C-terminal" evidence="2">
    <location>
        <begin position="188"/>
        <end position="287"/>
    </location>
</feature>
<dbReference type="Gene3D" id="1.10.1040.10">
    <property type="entry name" value="N-(1-d-carboxylethyl)-l-norvaline Dehydrogenase, domain 2"/>
    <property type="match status" value="1"/>
</dbReference>
<dbReference type="PIRSF" id="PIRSF000105">
    <property type="entry name" value="HCDH"/>
    <property type="match status" value="1"/>
</dbReference>